<evidence type="ECO:0000313" key="1">
    <source>
        <dbReference type="EMBL" id="CAB3405299.1"/>
    </source>
</evidence>
<gene>
    <name evidence="1" type="ORF">CBOVIS_LOCUS7514</name>
</gene>
<sequence length="409" mass="46378">MVASSMVPLVFPGESLKAIRGETRQFLETHFSAANYLPTCQYDAVLTPIYYFAGDRVALECNMCDVGLVFNGRPKRWARVENVTEFLAKSHLLGTDDGPLVEFVANDDDDGNSTTNPIRQSNFFDAKGQRIAPHVYRQDRGFLFIEQAHPLAGGVYFCFDDQSRASQRHFYIVIALAPPVEFQQDSLLSARSGGCQTSKRIYPNFNLVNEPLEYGDQAACFRENGYDDWSCYDQDEIEPIDGCENPAASCKVPIRDETLPLEVKLSLTLKWSEWSECRDHYQSRDGHCYLKLDKSIPPTAALSSKWAWLRELNDLGNHVAFRDGVPLFSTLVARWMYGVARIHSCVDAELGGKLEMFDTIFRTAILPAMNLEKHPNNAFKYCMSNVQIMDLPTRIGRYVIQKRQCQAMN</sequence>
<dbReference type="OrthoDB" id="5796157at2759"/>
<name>A0A8S1ETG0_9PELO</name>
<dbReference type="AlphaFoldDB" id="A0A8S1ETG0"/>
<proteinExistence type="predicted"/>
<protein>
    <submittedName>
        <fullName evidence="1">Uncharacterized protein</fullName>
    </submittedName>
</protein>
<organism evidence="1 2">
    <name type="scientific">Caenorhabditis bovis</name>
    <dbReference type="NCBI Taxonomy" id="2654633"/>
    <lineage>
        <taxon>Eukaryota</taxon>
        <taxon>Metazoa</taxon>
        <taxon>Ecdysozoa</taxon>
        <taxon>Nematoda</taxon>
        <taxon>Chromadorea</taxon>
        <taxon>Rhabditida</taxon>
        <taxon>Rhabditina</taxon>
        <taxon>Rhabditomorpha</taxon>
        <taxon>Rhabditoidea</taxon>
        <taxon>Rhabditidae</taxon>
        <taxon>Peloderinae</taxon>
        <taxon>Caenorhabditis</taxon>
    </lineage>
</organism>
<comment type="caution">
    <text evidence="1">The sequence shown here is derived from an EMBL/GenBank/DDBJ whole genome shotgun (WGS) entry which is preliminary data.</text>
</comment>
<reference evidence="1 2" key="1">
    <citation type="submission" date="2020-04" db="EMBL/GenBank/DDBJ databases">
        <authorList>
            <person name="Laetsch R D."/>
            <person name="Stevens L."/>
            <person name="Kumar S."/>
            <person name="Blaxter L. M."/>
        </authorList>
    </citation>
    <scope>NUCLEOTIDE SEQUENCE [LARGE SCALE GENOMIC DNA]</scope>
</reference>
<evidence type="ECO:0000313" key="2">
    <source>
        <dbReference type="Proteomes" id="UP000494206"/>
    </source>
</evidence>
<dbReference type="Proteomes" id="UP000494206">
    <property type="component" value="Unassembled WGS sequence"/>
</dbReference>
<accession>A0A8S1ETG0</accession>
<keyword evidence="2" id="KW-1185">Reference proteome</keyword>
<dbReference type="EMBL" id="CADEPM010000004">
    <property type="protein sequence ID" value="CAB3405299.1"/>
    <property type="molecule type" value="Genomic_DNA"/>
</dbReference>